<gene>
    <name evidence="8" type="ORF">PBS001_LOCUS9074</name>
</gene>
<evidence type="ECO:0000256" key="1">
    <source>
        <dbReference type="ARBA" id="ARBA00022723"/>
    </source>
</evidence>
<feature type="region of interest" description="Disordered" evidence="6">
    <location>
        <begin position="601"/>
        <end position="672"/>
    </location>
</feature>
<feature type="compositionally biased region" description="Basic and acidic residues" evidence="6">
    <location>
        <begin position="131"/>
        <end position="144"/>
    </location>
</feature>
<feature type="compositionally biased region" description="Basic and acidic residues" evidence="6">
    <location>
        <begin position="651"/>
        <end position="660"/>
    </location>
</feature>
<dbReference type="PROSITE" id="PS50178">
    <property type="entry name" value="ZF_FYVE"/>
    <property type="match status" value="1"/>
</dbReference>
<reference evidence="8 9" key="1">
    <citation type="submission" date="2021-11" db="EMBL/GenBank/DDBJ databases">
        <authorList>
            <person name="Islam A."/>
            <person name="Islam S."/>
            <person name="Flora M.S."/>
            <person name="Rahman M."/>
            <person name="Ziaur R.M."/>
            <person name="Epstein J.H."/>
            <person name="Hassan M."/>
            <person name="Klassen M."/>
            <person name="Woodard K."/>
            <person name="Webb A."/>
            <person name="Webby R.J."/>
            <person name="El Zowalaty M.E."/>
        </authorList>
    </citation>
    <scope>NUCLEOTIDE SEQUENCE [LARGE SCALE GENOMIC DNA]</scope>
    <source>
        <strain evidence="8">Pbs1</strain>
    </source>
</reference>
<feature type="domain" description="FYVE-type" evidence="7">
    <location>
        <begin position="27"/>
        <end position="83"/>
    </location>
</feature>
<dbReference type="InterPro" id="IPR019734">
    <property type="entry name" value="TPR_rpt"/>
</dbReference>
<dbReference type="InterPro" id="IPR017455">
    <property type="entry name" value="Znf_FYVE-rel"/>
</dbReference>
<evidence type="ECO:0000256" key="5">
    <source>
        <dbReference type="SAM" id="Coils"/>
    </source>
</evidence>
<feature type="region of interest" description="Disordered" evidence="6">
    <location>
        <begin position="532"/>
        <end position="584"/>
    </location>
</feature>
<dbReference type="Proteomes" id="UP001158986">
    <property type="component" value="Unassembled WGS sequence"/>
</dbReference>
<evidence type="ECO:0000256" key="3">
    <source>
        <dbReference type="ARBA" id="ARBA00022833"/>
    </source>
</evidence>
<accession>A0ABN8DBM5</accession>
<comment type="caution">
    <text evidence="8">The sequence shown here is derived from an EMBL/GenBank/DDBJ whole genome shotgun (WGS) entry which is preliminary data.</text>
</comment>
<evidence type="ECO:0000256" key="6">
    <source>
        <dbReference type="SAM" id="MobiDB-lite"/>
    </source>
</evidence>
<keyword evidence="1" id="KW-0479">Metal-binding</keyword>
<dbReference type="Gene3D" id="1.25.40.10">
    <property type="entry name" value="Tetratricopeptide repeat domain"/>
    <property type="match status" value="1"/>
</dbReference>
<dbReference type="SMART" id="SM00028">
    <property type="entry name" value="TPR"/>
    <property type="match status" value="3"/>
</dbReference>
<dbReference type="InterPro" id="IPR011990">
    <property type="entry name" value="TPR-like_helical_dom_sf"/>
</dbReference>
<dbReference type="SUPFAM" id="SSF57903">
    <property type="entry name" value="FYVE/PHD zinc finger"/>
    <property type="match status" value="1"/>
</dbReference>
<evidence type="ECO:0000259" key="7">
    <source>
        <dbReference type="PROSITE" id="PS50178"/>
    </source>
</evidence>
<keyword evidence="5" id="KW-0175">Coiled coil</keyword>
<evidence type="ECO:0000313" key="8">
    <source>
        <dbReference type="EMBL" id="CAH0522649.1"/>
    </source>
</evidence>
<organism evidence="8 9">
    <name type="scientific">Peronospora belbahrii</name>
    <dbReference type="NCBI Taxonomy" id="622444"/>
    <lineage>
        <taxon>Eukaryota</taxon>
        <taxon>Sar</taxon>
        <taxon>Stramenopiles</taxon>
        <taxon>Oomycota</taxon>
        <taxon>Peronosporomycetes</taxon>
        <taxon>Peronosporales</taxon>
        <taxon>Peronosporaceae</taxon>
        <taxon>Peronospora</taxon>
    </lineage>
</organism>
<evidence type="ECO:0000313" key="9">
    <source>
        <dbReference type="Proteomes" id="UP001158986"/>
    </source>
</evidence>
<keyword evidence="3" id="KW-0862">Zinc</keyword>
<sequence>MPQPQAPKRVVGQRGNSAMAEFKPKRWQVEDHCGICRIEFSLLNARHHCRSCGLSVCGKHSKNKVIVPTSLSKVPQRVCDKCYPKCCSIAMGLAAPSPARREIPNDKVRRHTMELTDERNDGHRIRSPPEGLKRAEDMARRDNRTWNGGGDDYDPVLMMRRDGEPRIMQSARGRRLMSPRANSPHGIDPRQVVSSRGRPARNGDLHPSDLMNDIDRRRKKELREKERRTRDPREKDPRERNARERDLRERNARDRDPRERNARERDPRERDARERELCIKDLRERDMRGKDPREMERRKRDPREKDPHERERRERGPREKDPRERERRERDPREKDPRERERRERDPREKDSRGRERRERYPREKDSRERERRERDPRERERRDRDPRARDPREKERRDRDPRARDPREKDRRDRALHERDLFDDAPRDKLSRGSLRQKERRHRGVTPEEMRSPAPSLLKRGSGKLRDDTSSTCRTASSTLTSLYAALNGSDDIEVPAPPPRSVSKRRSPSRKEKEKQSAFADSTFSIFSLAGSDHSDSESKAANDVGQKVPSRRLKKVRSNSMNRESLEKKEHLDFSASSSSIKSLEVSAITQKYLKPEPAKAAMKKVTLQPMIEDDIESDEPSGQSSRRKANPRGDTGERRRNTALLDQAKDGNKAYGERQSSVGMLPPFKRGEPIDMNFRDSCEENTLAHDKVSKPKRTLCITEYDEFEATQISVSSDSCLSDDKVEDEAFAELLAASNRGKQDLTAKLWAKKAAVAGIDPASLEAKEKAPTTANYKLTKRDEEIMGQISELEATVLQHQKELTDLLDMYGEATKRAQKAQKELQNAKVRVSRYEKAHAAVSRAIRSGKLYMQQKEYMAAILELSRAIGIERSNATLWYMLAECRLKVGQLAAAEDACTTSLKLHPTGAALAMLGRIMHERGRNDEATECYLLALGRNDESEGEEDSEYE</sequence>
<dbReference type="InterPro" id="IPR052113">
    <property type="entry name" value="FYVE-type_Zinc_Finger"/>
</dbReference>
<dbReference type="SMART" id="SM00064">
    <property type="entry name" value="FYVE"/>
    <property type="match status" value="1"/>
</dbReference>
<feature type="region of interest" description="Disordered" evidence="6">
    <location>
        <begin position="118"/>
        <end position="477"/>
    </location>
</feature>
<dbReference type="CDD" id="cd15760">
    <property type="entry name" value="FYVE_scVPS27p_like"/>
    <property type="match status" value="1"/>
</dbReference>
<feature type="compositionally biased region" description="Basic and acidic residues" evidence="6">
    <location>
        <begin position="567"/>
        <end position="576"/>
    </location>
</feature>
<dbReference type="InterPro" id="IPR000306">
    <property type="entry name" value="Znf_FYVE"/>
</dbReference>
<feature type="coiled-coil region" evidence="5">
    <location>
        <begin position="792"/>
        <end position="840"/>
    </location>
</feature>
<dbReference type="Pfam" id="PF01363">
    <property type="entry name" value="FYVE"/>
    <property type="match status" value="1"/>
</dbReference>
<keyword evidence="9" id="KW-1185">Reference proteome</keyword>
<dbReference type="InterPro" id="IPR011011">
    <property type="entry name" value="Znf_FYVE_PHD"/>
</dbReference>
<dbReference type="PANTHER" id="PTHR39490:SF8">
    <property type="entry name" value="ZINC FINGER FYVE DOMAIN-CONTAINING PROTEIN 21"/>
    <property type="match status" value="1"/>
</dbReference>
<feature type="region of interest" description="Disordered" evidence="6">
    <location>
        <begin position="490"/>
        <end position="520"/>
    </location>
</feature>
<dbReference type="PANTHER" id="PTHR39490">
    <property type="entry name" value="ARRESTIN DOMAIN-CONTAINING PROTEIN D"/>
    <property type="match status" value="1"/>
</dbReference>
<dbReference type="SUPFAM" id="SSF48452">
    <property type="entry name" value="TPR-like"/>
    <property type="match status" value="1"/>
</dbReference>
<keyword evidence="2 4" id="KW-0863">Zinc-finger</keyword>
<dbReference type="Gene3D" id="3.30.40.10">
    <property type="entry name" value="Zinc/RING finger domain, C3HC4 (zinc finger)"/>
    <property type="match status" value="1"/>
</dbReference>
<evidence type="ECO:0000256" key="2">
    <source>
        <dbReference type="ARBA" id="ARBA00022771"/>
    </source>
</evidence>
<name>A0ABN8DBM5_9STRA</name>
<evidence type="ECO:0000256" key="4">
    <source>
        <dbReference type="PROSITE-ProRule" id="PRU00091"/>
    </source>
</evidence>
<proteinExistence type="predicted"/>
<dbReference type="EMBL" id="CAKLCB010000393">
    <property type="protein sequence ID" value="CAH0522649.1"/>
    <property type="molecule type" value="Genomic_DNA"/>
</dbReference>
<dbReference type="InterPro" id="IPR013083">
    <property type="entry name" value="Znf_RING/FYVE/PHD"/>
</dbReference>
<protein>
    <recommendedName>
        <fullName evidence="7">FYVE-type domain-containing protein</fullName>
    </recommendedName>
</protein>
<feature type="compositionally biased region" description="Basic and acidic residues" evidence="6">
    <location>
        <begin position="201"/>
        <end position="432"/>
    </location>
</feature>